<dbReference type="GO" id="GO:0006355">
    <property type="term" value="P:regulation of DNA-templated transcription"/>
    <property type="evidence" value="ECO:0007669"/>
    <property type="project" value="InterPro"/>
</dbReference>
<evidence type="ECO:0000256" key="4">
    <source>
        <dbReference type="PROSITE-ProRule" id="PRU00376"/>
    </source>
</evidence>
<evidence type="ECO:0000256" key="2">
    <source>
        <dbReference type="ARBA" id="ARBA00023163"/>
    </source>
</evidence>
<sequence length="262" mass="29565">MGDFGPDSGGRIKGLTIIKPIVYGNIARYFGKKREEDGHTHQWTVYVKSFRNEDLSNYVKKVHFKLHESYPNQNRVVTKPPYEVTETGWGEFEVVIKIYFNDSNERPMFQDPTQMMHQLLTNVRPIMMGTYRHENDFEEKREKTVNNILNAKNKIRYEIAELNERLKQSKETILKYKNEILKMEECDDVLTQPLQCPTTSLPSSTAVSLPSATSSASTVSLNVSVDNGATTPTTVTTATTSEVPTSLSISSSATTSINTLSI</sequence>
<reference evidence="7" key="1">
    <citation type="submission" date="2023-08" db="EMBL/GenBank/DDBJ databases">
        <authorList>
            <person name="Alioto T."/>
            <person name="Alioto T."/>
            <person name="Gomez Garrido J."/>
        </authorList>
    </citation>
    <scope>NUCLEOTIDE SEQUENCE</scope>
</reference>
<evidence type="ECO:0000313" key="8">
    <source>
        <dbReference type="Proteomes" id="UP001162480"/>
    </source>
</evidence>
<evidence type="ECO:0000256" key="5">
    <source>
        <dbReference type="SAM" id="Coils"/>
    </source>
</evidence>
<keyword evidence="3 4" id="KW-0539">Nucleus</keyword>
<keyword evidence="1" id="KW-0805">Transcription regulation</keyword>
<feature type="domain" description="YEATS" evidence="6">
    <location>
        <begin position="11"/>
        <end position="151"/>
    </location>
</feature>
<dbReference type="PANTHER" id="PTHR47573">
    <property type="entry name" value="PROTEIN AF-9 HOMOLOG"/>
    <property type="match status" value="1"/>
</dbReference>
<keyword evidence="5" id="KW-0175">Coiled coil</keyword>
<keyword evidence="8" id="KW-1185">Reference proteome</keyword>
<dbReference type="PANTHER" id="PTHR47573:SF1">
    <property type="entry name" value="PROTEIN AF-9 HOMOLOG"/>
    <property type="match status" value="1"/>
</dbReference>
<dbReference type="CDD" id="cd16909">
    <property type="entry name" value="YEATS_GAS41_like"/>
    <property type="match status" value="1"/>
</dbReference>
<evidence type="ECO:0000256" key="1">
    <source>
        <dbReference type="ARBA" id="ARBA00023015"/>
    </source>
</evidence>
<dbReference type="Gene3D" id="2.60.40.1970">
    <property type="entry name" value="YEATS domain"/>
    <property type="match status" value="1"/>
</dbReference>
<proteinExistence type="predicted"/>
<organism evidence="7 8">
    <name type="scientific">Octopus vulgaris</name>
    <name type="common">Common octopus</name>
    <dbReference type="NCBI Taxonomy" id="6645"/>
    <lineage>
        <taxon>Eukaryota</taxon>
        <taxon>Metazoa</taxon>
        <taxon>Spiralia</taxon>
        <taxon>Lophotrochozoa</taxon>
        <taxon>Mollusca</taxon>
        <taxon>Cephalopoda</taxon>
        <taxon>Coleoidea</taxon>
        <taxon>Octopodiformes</taxon>
        <taxon>Octopoda</taxon>
        <taxon>Incirrata</taxon>
        <taxon>Octopodidae</taxon>
        <taxon>Octopus</taxon>
    </lineage>
</organism>
<dbReference type="InterPro" id="IPR005033">
    <property type="entry name" value="YEATS"/>
</dbReference>
<comment type="subcellular location">
    <subcellularLocation>
        <location evidence="4">Nucleus</location>
    </subcellularLocation>
</comment>
<accession>A0AA36ARG7</accession>
<evidence type="ECO:0000259" key="6">
    <source>
        <dbReference type="PROSITE" id="PS51037"/>
    </source>
</evidence>
<protein>
    <submittedName>
        <fullName evidence="7">Domain-containing 4-like</fullName>
    </submittedName>
</protein>
<gene>
    <name evidence="7" type="ORF">OCTVUL_1B029373</name>
</gene>
<dbReference type="InterPro" id="IPR038704">
    <property type="entry name" value="YEAST_sf"/>
</dbReference>
<dbReference type="InterPro" id="IPR055129">
    <property type="entry name" value="YEATS_dom"/>
</dbReference>
<name>A0AA36ARG7_OCTVU</name>
<dbReference type="GO" id="GO:0005634">
    <property type="term" value="C:nucleus"/>
    <property type="evidence" value="ECO:0007669"/>
    <property type="project" value="UniProtKB-SubCell"/>
</dbReference>
<evidence type="ECO:0000313" key="7">
    <source>
        <dbReference type="EMBL" id="CAI9720313.1"/>
    </source>
</evidence>
<evidence type="ECO:0000256" key="3">
    <source>
        <dbReference type="ARBA" id="ARBA00023242"/>
    </source>
</evidence>
<dbReference type="Proteomes" id="UP001162480">
    <property type="component" value="Chromosome 3"/>
</dbReference>
<dbReference type="Pfam" id="PF03366">
    <property type="entry name" value="YEATS"/>
    <property type="match status" value="1"/>
</dbReference>
<keyword evidence="2" id="KW-0804">Transcription</keyword>
<feature type="coiled-coil region" evidence="5">
    <location>
        <begin position="145"/>
        <end position="179"/>
    </location>
</feature>
<dbReference type="EMBL" id="OX597816">
    <property type="protein sequence ID" value="CAI9720313.1"/>
    <property type="molecule type" value="Genomic_DNA"/>
</dbReference>
<dbReference type="PROSITE" id="PS51037">
    <property type="entry name" value="YEATS"/>
    <property type="match status" value="1"/>
</dbReference>
<dbReference type="AlphaFoldDB" id="A0AA36ARG7"/>